<feature type="compositionally biased region" description="Basic and acidic residues" evidence="2">
    <location>
        <begin position="628"/>
        <end position="642"/>
    </location>
</feature>
<feature type="region of interest" description="Disordered" evidence="2">
    <location>
        <begin position="531"/>
        <end position="586"/>
    </location>
</feature>
<dbReference type="InterPro" id="IPR054094">
    <property type="entry name" value="Androglobin_IV"/>
</dbReference>
<dbReference type="Pfam" id="PF22068">
    <property type="entry name" value="Androglobin_II"/>
    <property type="match status" value="1"/>
</dbReference>
<dbReference type="InterPro" id="IPR012292">
    <property type="entry name" value="Globin/Proto"/>
</dbReference>
<dbReference type="PROSITE" id="PS50096">
    <property type="entry name" value="IQ"/>
    <property type="match status" value="1"/>
</dbReference>
<dbReference type="InterPro" id="IPR053033">
    <property type="entry name" value="Androglobin-like"/>
</dbReference>
<keyword evidence="1" id="KW-0175">Coiled coil</keyword>
<dbReference type="InterPro" id="IPR009050">
    <property type="entry name" value="Globin-like_sf"/>
</dbReference>
<sequence>MLHNEFNDFRNYLLYITGSIVGEPKPPPVVNPGTLVAEPYSWKSLVTGQPILRLRSTGTRAAVLSLPPGRHVLRFMMSGPLGYAVHLCSTVPFVFGNEEEVMPELTKESCRFVDNALQVMTSIGKCINLFNDGEGFKQAWEELVNYHCPYRKDKTMSKQHHFEIFNAALYNTLKKHLAEIASPEIAFAWRCFTYDSTTKNILGLPTSSRPGTATTSHRGSAKPGGGKDKDKKEDKSKHTADKADNPWANREPLPIEQMSAVKIQKNWKGFYVRKIEQARTPGTPENVKVMEALQKSWSVLEQNTEQSGLFLFRYLFKLDPDIMAKYPFYQDEWNKISYHDYSGTYPDQPPNTWFLVFREVFYVTEEMLAVPKLYVPVNTCLLRVVNNDTGEEIPRVFQKVAPYVYKKNKKGYTFVAEARAVDVGIPSNRWRMRLIGSLSPLPSPAKPDIVNCSFAARPAITDYYIPNPKDVIFRYSVKVTEDHLASVQVNTSKQDVYIKLVILDNEVEVASTQGKGHAVIPSFIFLKDLDPNEEKRPSSRTSVKGKGSKETVGGKGKRSSSAKSPEGRLSRSSSRHSETSEPDLEEKDFKPHKYIVQATVLKNSWPLSESSWAFVQMLRELEKNELKVVNKERPPSAPKQEKTQASSSSKDKGKGAKGKDKGKDKDGKGGSRPPSQQFDNSKPHWTLRVVSDAAAENDIEVKKDTERADEIRALKRAWEAAEEGRAVKAQQSRLKYLNTHMVKLNPDKEEGEGKEGEEKEGEEVPPPPQTPLSLHEAGDETLTLEPPPPPTPQEYLQPMDLSPFVRRTLPEPRYLDEEELRRREEEQKQQIEEYKAFRDRVKAWREKDKQERNMMKIKQLEQCEELQAMLDAAREAVNAPREAIRQRFLEAERKRLEDAEAAEGR</sequence>
<feature type="compositionally biased region" description="Basic and acidic residues" evidence="2">
    <location>
        <begin position="649"/>
        <end position="669"/>
    </location>
</feature>
<dbReference type="InterPro" id="IPR054095">
    <property type="entry name" value="Androglobin_V"/>
</dbReference>
<organism evidence="4 5">
    <name type="scientific">Pinctada imbricata</name>
    <name type="common">Atlantic pearl-oyster</name>
    <name type="synonym">Pinctada martensii</name>
    <dbReference type="NCBI Taxonomy" id="66713"/>
    <lineage>
        <taxon>Eukaryota</taxon>
        <taxon>Metazoa</taxon>
        <taxon>Spiralia</taxon>
        <taxon>Lophotrochozoa</taxon>
        <taxon>Mollusca</taxon>
        <taxon>Bivalvia</taxon>
        <taxon>Autobranchia</taxon>
        <taxon>Pteriomorphia</taxon>
        <taxon>Pterioida</taxon>
        <taxon>Pterioidea</taxon>
        <taxon>Pteriidae</taxon>
        <taxon>Pinctada</taxon>
    </lineage>
</organism>
<keyword evidence="5" id="KW-1185">Reference proteome</keyword>
<reference evidence="4" key="1">
    <citation type="submission" date="2019-08" db="EMBL/GenBank/DDBJ databases">
        <title>The improved chromosome-level genome for the pearl oyster Pinctada fucata martensii using PacBio sequencing and Hi-C.</title>
        <authorList>
            <person name="Zheng Z."/>
        </authorList>
    </citation>
    <scope>NUCLEOTIDE SEQUENCE</scope>
    <source>
        <strain evidence="4">ZZ-2019</strain>
        <tissue evidence="4">Adductor muscle</tissue>
    </source>
</reference>
<dbReference type="PANTHER" id="PTHR46298:SF1">
    <property type="entry name" value="ANDROGLOBIN"/>
    <property type="match status" value="1"/>
</dbReference>
<dbReference type="SUPFAM" id="SSF46458">
    <property type="entry name" value="Globin-like"/>
    <property type="match status" value="2"/>
</dbReference>
<dbReference type="InterPro" id="IPR057249">
    <property type="entry name" value="Globin_CP_ADGB"/>
</dbReference>
<feature type="region of interest" description="Disordered" evidence="2">
    <location>
        <begin position="738"/>
        <end position="813"/>
    </location>
</feature>
<dbReference type="EMBL" id="VSWD01000007">
    <property type="protein sequence ID" value="KAK3097303.1"/>
    <property type="molecule type" value="Genomic_DNA"/>
</dbReference>
<feature type="compositionally biased region" description="Basic and acidic residues" evidence="2">
    <location>
        <begin position="225"/>
        <end position="244"/>
    </location>
</feature>
<evidence type="ECO:0000259" key="3">
    <source>
        <dbReference type="PROSITE" id="PS52042"/>
    </source>
</evidence>
<feature type="compositionally biased region" description="Basic and acidic residues" evidence="2">
    <location>
        <begin position="565"/>
        <end position="579"/>
    </location>
</feature>
<evidence type="ECO:0000256" key="1">
    <source>
        <dbReference type="SAM" id="Coils"/>
    </source>
</evidence>
<feature type="coiled-coil region" evidence="1">
    <location>
        <begin position="817"/>
        <end position="876"/>
    </location>
</feature>
<evidence type="ECO:0000313" key="5">
    <source>
        <dbReference type="Proteomes" id="UP001186944"/>
    </source>
</evidence>
<evidence type="ECO:0000313" key="4">
    <source>
        <dbReference type="EMBL" id="KAK3097303.1"/>
    </source>
</evidence>
<dbReference type="PANTHER" id="PTHR46298">
    <property type="entry name" value="ANDROGLOBIN"/>
    <property type="match status" value="1"/>
</dbReference>
<gene>
    <name evidence="4" type="ORF">FSP39_008511</name>
</gene>
<feature type="region of interest" description="Disordered" evidence="2">
    <location>
        <begin position="203"/>
        <end position="251"/>
    </location>
</feature>
<dbReference type="Pfam" id="PF22070">
    <property type="entry name" value="Androglobin_V"/>
    <property type="match status" value="1"/>
</dbReference>
<proteinExistence type="predicted"/>
<dbReference type="PROSITE" id="PS52042">
    <property type="entry name" value="GLOBIN_CP_ADGB"/>
    <property type="match status" value="1"/>
</dbReference>
<feature type="compositionally biased region" description="Basic and acidic residues" evidence="2">
    <location>
        <begin position="745"/>
        <end position="757"/>
    </location>
</feature>
<dbReference type="CDD" id="cd22307">
    <property type="entry name" value="Adgb_C_mid-like"/>
    <property type="match status" value="1"/>
</dbReference>
<comment type="caution">
    <text evidence="4">The sequence shown here is derived from an EMBL/GenBank/DDBJ whole genome shotgun (WGS) entry which is preliminary data.</text>
</comment>
<accession>A0AA89BV79</accession>
<evidence type="ECO:0000256" key="2">
    <source>
        <dbReference type="SAM" id="MobiDB-lite"/>
    </source>
</evidence>
<feature type="compositionally biased region" description="Basic and acidic residues" evidence="2">
    <location>
        <begin position="699"/>
        <end position="708"/>
    </location>
</feature>
<protein>
    <recommendedName>
        <fullName evidence="3">Globin domain-containing protein</fullName>
    </recommendedName>
</protein>
<dbReference type="GO" id="GO:0020037">
    <property type="term" value="F:heme binding"/>
    <property type="evidence" value="ECO:0007669"/>
    <property type="project" value="InterPro"/>
</dbReference>
<dbReference type="Gene3D" id="1.10.490.10">
    <property type="entry name" value="Globins"/>
    <property type="match status" value="1"/>
</dbReference>
<dbReference type="Pfam" id="PF22069">
    <property type="entry name" value="Androglobin_IV"/>
    <property type="match status" value="1"/>
</dbReference>
<name>A0AA89BV79_PINIB</name>
<dbReference type="GO" id="GO:0019825">
    <property type="term" value="F:oxygen binding"/>
    <property type="evidence" value="ECO:0007669"/>
    <property type="project" value="InterPro"/>
</dbReference>
<feature type="compositionally biased region" description="Polar residues" evidence="2">
    <location>
        <begin position="203"/>
        <end position="218"/>
    </location>
</feature>
<dbReference type="InterPro" id="IPR054093">
    <property type="entry name" value="Androglobin_II"/>
</dbReference>
<dbReference type="AlphaFoldDB" id="A0AA89BV79"/>
<dbReference type="Proteomes" id="UP001186944">
    <property type="component" value="Unassembled WGS sequence"/>
</dbReference>
<feature type="region of interest" description="Disordered" evidence="2">
    <location>
        <begin position="628"/>
        <end position="708"/>
    </location>
</feature>
<feature type="domain" description="Globin" evidence="3">
    <location>
        <begin position="86"/>
        <end position="318"/>
    </location>
</feature>